<evidence type="ECO:0000313" key="2">
    <source>
        <dbReference type="EMBL" id="MEN2788549.1"/>
    </source>
</evidence>
<dbReference type="EMBL" id="JBDIME010000002">
    <property type="protein sequence ID" value="MEN2788549.1"/>
    <property type="molecule type" value="Genomic_DNA"/>
</dbReference>
<dbReference type="InterPro" id="IPR000835">
    <property type="entry name" value="HTH_MarR-typ"/>
</dbReference>
<dbReference type="PROSITE" id="PS50995">
    <property type="entry name" value="HTH_MARR_2"/>
    <property type="match status" value="1"/>
</dbReference>
<comment type="caution">
    <text evidence="2">The sequence shown here is derived from an EMBL/GenBank/DDBJ whole genome shotgun (WGS) entry which is preliminary data.</text>
</comment>
<evidence type="ECO:0000313" key="3">
    <source>
        <dbReference type="Proteomes" id="UP001419910"/>
    </source>
</evidence>
<feature type="domain" description="HTH marR-type" evidence="1">
    <location>
        <begin position="25"/>
        <end position="158"/>
    </location>
</feature>
<reference evidence="2 3" key="1">
    <citation type="submission" date="2024-05" db="EMBL/GenBank/DDBJ databases">
        <authorList>
            <person name="Liu Q."/>
            <person name="Xin Y.-H."/>
        </authorList>
    </citation>
    <scope>NUCLEOTIDE SEQUENCE [LARGE SCALE GENOMIC DNA]</scope>
    <source>
        <strain evidence="2 3">CGMCC 1.10181</strain>
    </source>
</reference>
<keyword evidence="3" id="KW-1185">Reference proteome</keyword>
<dbReference type="InterPro" id="IPR036390">
    <property type="entry name" value="WH_DNA-bd_sf"/>
</dbReference>
<dbReference type="InterPro" id="IPR036388">
    <property type="entry name" value="WH-like_DNA-bd_sf"/>
</dbReference>
<accession>A0ABU9XYD6</accession>
<dbReference type="RefSeq" id="WP_343890566.1">
    <property type="nucleotide sequence ID" value="NZ_BAAAEH010000035.1"/>
</dbReference>
<name>A0ABU9XYD6_9SPHN</name>
<dbReference type="PANTHER" id="PTHR33164:SF57">
    <property type="entry name" value="MARR-FAMILY TRANSCRIPTIONAL REGULATOR"/>
    <property type="match status" value="1"/>
</dbReference>
<dbReference type="SUPFAM" id="SSF46785">
    <property type="entry name" value="Winged helix' DNA-binding domain"/>
    <property type="match status" value="1"/>
</dbReference>
<proteinExistence type="predicted"/>
<dbReference type="Proteomes" id="UP001419910">
    <property type="component" value="Unassembled WGS sequence"/>
</dbReference>
<dbReference type="SMART" id="SM00347">
    <property type="entry name" value="HTH_MARR"/>
    <property type="match status" value="1"/>
</dbReference>
<dbReference type="PRINTS" id="PR00598">
    <property type="entry name" value="HTHMARR"/>
</dbReference>
<protein>
    <submittedName>
        <fullName evidence="2">MarR family transcriptional regulator</fullName>
    </submittedName>
</protein>
<organism evidence="2 3">
    <name type="scientific">Sphingomonas oligophenolica</name>
    <dbReference type="NCBI Taxonomy" id="301154"/>
    <lineage>
        <taxon>Bacteria</taxon>
        <taxon>Pseudomonadati</taxon>
        <taxon>Pseudomonadota</taxon>
        <taxon>Alphaproteobacteria</taxon>
        <taxon>Sphingomonadales</taxon>
        <taxon>Sphingomonadaceae</taxon>
        <taxon>Sphingomonas</taxon>
    </lineage>
</organism>
<sequence length="170" mass="19321">MKQHESSAAHRAVEALEERWANVAPQNLPYHILLLSKLLDRVTAQHVRETADLSLAEWRTIAHLDYLGTCSASEIANLAFVDRAEVSRALGNLEKRALVRREPHPRKRNSRLVSLTDEGKKVHAAVRGERGKFFNDWVADLTDAERKQLDSGLRRIIKRVVMIAPDVIDF</sequence>
<dbReference type="InterPro" id="IPR039422">
    <property type="entry name" value="MarR/SlyA-like"/>
</dbReference>
<dbReference type="Gene3D" id="1.10.10.10">
    <property type="entry name" value="Winged helix-like DNA-binding domain superfamily/Winged helix DNA-binding domain"/>
    <property type="match status" value="1"/>
</dbReference>
<evidence type="ECO:0000259" key="1">
    <source>
        <dbReference type="PROSITE" id="PS50995"/>
    </source>
</evidence>
<dbReference type="PANTHER" id="PTHR33164">
    <property type="entry name" value="TRANSCRIPTIONAL REGULATOR, MARR FAMILY"/>
    <property type="match status" value="1"/>
</dbReference>
<dbReference type="Pfam" id="PF12802">
    <property type="entry name" value="MarR_2"/>
    <property type="match status" value="1"/>
</dbReference>
<gene>
    <name evidence="2" type="ORF">ABC974_02840</name>
</gene>